<dbReference type="Proteomes" id="UP000585721">
    <property type="component" value="Unassembled WGS sequence"/>
</dbReference>
<keyword evidence="1" id="KW-0808">Transferase</keyword>
<dbReference type="PROSITE" id="PS51186">
    <property type="entry name" value="GNAT"/>
    <property type="match status" value="1"/>
</dbReference>
<protein>
    <submittedName>
        <fullName evidence="4">Ribosomal protein S18 acetylase RimI-like enzyme</fullName>
    </submittedName>
</protein>
<dbReference type="SUPFAM" id="SSF55729">
    <property type="entry name" value="Acyl-CoA N-acyltransferases (Nat)"/>
    <property type="match status" value="1"/>
</dbReference>
<dbReference type="GO" id="GO:0005840">
    <property type="term" value="C:ribosome"/>
    <property type="evidence" value="ECO:0007669"/>
    <property type="project" value="UniProtKB-KW"/>
</dbReference>
<sequence length="194" mass="21512">MNIRDATRDDAKALAYLINLAGEGIPEYFWKTMAAEGELPLAVGAERARREEGNFSYKNAKVCVENDQVAGMILSYKLPAPYLLGNLAEYPELVHPLVKLEAQVPGSWYINAVATFEEFRGRGIATLLLRHAEEQAHQAACNTLSLIVASENINAVKLYEKLGFIRISTLPVILYEGCMHGGKWILMTKNISTI</sequence>
<dbReference type="InterPro" id="IPR016181">
    <property type="entry name" value="Acyl_CoA_acyltransferase"/>
</dbReference>
<gene>
    <name evidence="4" type="ORF">HNR75_001766</name>
</gene>
<dbReference type="CDD" id="cd04301">
    <property type="entry name" value="NAT_SF"/>
    <property type="match status" value="1"/>
</dbReference>
<name>A0A841G9X2_9GAMM</name>
<dbReference type="PANTHER" id="PTHR43877:SF2">
    <property type="entry name" value="AMINOALKYLPHOSPHONATE N-ACETYLTRANSFERASE-RELATED"/>
    <property type="match status" value="1"/>
</dbReference>
<evidence type="ECO:0000256" key="1">
    <source>
        <dbReference type="ARBA" id="ARBA00022679"/>
    </source>
</evidence>
<dbReference type="PANTHER" id="PTHR43877">
    <property type="entry name" value="AMINOALKYLPHOSPHONATE N-ACETYLTRANSFERASE-RELATED-RELATED"/>
    <property type="match status" value="1"/>
</dbReference>
<comment type="caution">
    <text evidence="4">The sequence shown here is derived from an EMBL/GenBank/DDBJ whole genome shotgun (WGS) entry which is preliminary data.</text>
</comment>
<evidence type="ECO:0000256" key="2">
    <source>
        <dbReference type="ARBA" id="ARBA00023315"/>
    </source>
</evidence>
<accession>A0A841G9X2</accession>
<reference evidence="4 5" key="1">
    <citation type="submission" date="2020-08" db="EMBL/GenBank/DDBJ databases">
        <title>Genomic Encyclopedia of Type Strains, Phase IV (KMG-IV): sequencing the most valuable type-strain genomes for metagenomic binning, comparative biology and taxonomic classification.</title>
        <authorList>
            <person name="Goeker M."/>
        </authorList>
    </citation>
    <scope>NUCLEOTIDE SEQUENCE [LARGE SCALE GENOMIC DNA]</scope>
    <source>
        <strain evidence="4 5">DSM 22975</strain>
    </source>
</reference>
<dbReference type="RefSeq" id="WP_188026589.1">
    <property type="nucleotide sequence ID" value="NZ_JACHGR010000005.1"/>
</dbReference>
<dbReference type="GO" id="GO:0016747">
    <property type="term" value="F:acyltransferase activity, transferring groups other than amino-acyl groups"/>
    <property type="evidence" value="ECO:0007669"/>
    <property type="project" value="InterPro"/>
</dbReference>
<keyword evidence="5" id="KW-1185">Reference proteome</keyword>
<proteinExistence type="predicted"/>
<organism evidence="4 5">
    <name type="scientific">Tolumonas osonensis</name>
    <dbReference type="NCBI Taxonomy" id="675874"/>
    <lineage>
        <taxon>Bacteria</taxon>
        <taxon>Pseudomonadati</taxon>
        <taxon>Pseudomonadota</taxon>
        <taxon>Gammaproteobacteria</taxon>
        <taxon>Aeromonadales</taxon>
        <taxon>Aeromonadaceae</taxon>
        <taxon>Tolumonas</taxon>
    </lineage>
</organism>
<feature type="domain" description="N-acetyltransferase" evidence="3">
    <location>
        <begin position="1"/>
        <end position="192"/>
    </location>
</feature>
<dbReference type="InterPro" id="IPR000182">
    <property type="entry name" value="GNAT_dom"/>
</dbReference>
<dbReference type="AlphaFoldDB" id="A0A841G9X2"/>
<dbReference type="Gene3D" id="3.40.630.30">
    <property type="match status" value="1"/>
</dbReference>
<dbReference type="EMBL" id="JACHGR010000005">
    <property type="protein sequence ID" value="MBB6055848.1"/>
    <property type="molecule type" value="Genomic_DNA"/>
</dbReference>
<dbReference type="Pfam" id="PF00583">
    <property type="entry name" value="Acetyltransf_1"/>
    <property type="match status" value="1"/>
</dbReference>
<evidence type="ECO:0000259" key="3">
    <source>
        <dbReference type="PROSITE" id="PS51186"/>
    </source>
</evidence>
<keyword evidence="2" id="KW-0012">Acyltransferase</keyword>
<keyword evidence="4" id="KW-0689">Ribosomal protein</keyword>
<evidence type="ECO:0000313" key="4">
    <source>
        <dbReference type="EMBL" id="MBB6055848.1"/>
    </source>
</evidence>
<keyword evidence="4" id="KW-0687">Ribonucleoprotein</keyword>
<dbReference type="InterPro" id="IPR050832">
    <property type="entry name" value="Bact_Acetyltransf"/>
</dbReference>
<evidence type="ECO:0000313" key="5">
    <source>
        <dbReference type="Proteomes" id="UP000585721"/>
    </source>
</evidence>